<dbReference type="Proteomes" id="UP000005737">
    <property type="component" value="Unassembled WGS sequence"/>
</dbReference>
<gene>
    <name evidence="1" type="ORF">Lepil_2415</name>
</gene>
<dbReference type="HOGENOM" id="CLU_1756597_0_0_12"/>
<evidence type="ECO:0000313" key="2">
    <source>
        <dbReference type="Proteomes" id="UP000005737"/>
    </source>
</evidence>
<protein>
    <submittedName>
        <fullName evidence="1">Uncharacterized protein</fullName>
    </submittedName>
</protein>
<dbReference type="EMBL" id="JH597773">
    <property type="protein sequence ID" value="EHQ07090.1"/>
    <property type="molecule type" value="Genomic_DNA"/>
</dbReference>
<name>H2CJD3_9LEPT</name>
<dbReference type="Pfam" id="PF14076">
    <property type="entry name" value="DUF4258"/>
    <property type="match status" value="1"/>
</dbReference>
<dbReference type="AlphaFoldDB" id="H2CJD3"/>
<dbReference type="STRING" id="183.GCA_002009735_01457"/>
<organism evidence="1 2">
    <name type="scientific">Leptonema illini DSM 21528</name>
    <dbReference type="NCBI Taxonomy" id="929563"/>
    <lineage>
        <taxon>Bacteria</taxon>
        <taxon>Pseudomonadati</taxon>
        <taxon>Spirochaetota</taxon>
        <taxon>Spirochaetia</taxon>
        <taxon>Leptospirales</taxon>
        <taxon>Leptospiraceae</taxon>
        <taxon>Leptonema</taxon>
    </lineage>
</organism>
<sequence length="148" mass="17050">MEPSDSRKGDYRWIRWQIPEYILETTLEMIAQPELFGPADTQRLFENEGKETMNIRLYRDPETGLPHIYGHNVNEDEVRDVLSSAIEDRAGHDGSRVALGKTSGGRFLRIIYVPDPEPDSLFVITAYDLGGKALQALRRRLRKKHGRR</sequence>
<keyword evidence="2" id="KW-1185">Reference proteome</keyword>
<evidence type="ECO:0000313" key="1">
    <source>
        <dbReference type="EMBL" id="EHQ07090.1"/>
    </source>
</evidence>
<accession>H2CJD3</accession>
<proteinExistence type="predicted"/>
<dbReference type="InterPro" id="IPR025354">
    <property type="entry name" value="DUF4258"/>
</dbReference>
<reference evidence="1 2" key="1">
    <citation type="submission" date="2011-10" db="EMBL/GenBank/DDBJ databases">
        <title>The Improved High-Quality Draft genome of Leptonema illini DSM 21528.</title>
        <authorList>
            <consortium name="US DOE Joint Genome Institute (JGI-PGF)"/>
            <person name="Lucas S."/>
            <person name="Copeland A."/>
            <person name="Lapidus A."/>
            <person name="Glavina del Rio T."/>
            <person name="Dalin E."/>
            <person name="Tice H."/>
            <person name="Bruce D."/>
            <person name="Goodwin L."/>
            <person name="Pitluck S."/>
            <person name="Peters L."/>
            <person name="Mikhailova N."/>
            <person name="Held B."/>
            <person name="Kyrpides N."/>
            <person name="Mavromatis K."/>
            <person name="Ivanova N."/>
            <person name="Markowitz V."/>
            <person name="Cheng J.-F."/>
            <person name="Hugenholtz P."/>
            <person name="Woyke T."/>
            <person name="Wu D."/>
            <person name="Gronow S."/>
            <person name="Wellnitz S."/>
            <person name="Brambilla E.-M."/>
            <person name="Klenk H.-P."/>
            <person name="Eisen J.A."/>
        </authorList>
    </citation>
    <scope>NUCLEOTIDE SEQUENCE [LARGE SCALE GENOMIC DNA]</scope>
    <source>
        <strain evidence="1 2">DSM 21528</strain>
    </source>
</reference>